<dbReference type="Pfam" id="PF08892">
    <property type="entry name" value="YqcI_YcgG"/>
    <property type="match status" value="1"/>
</dbReference>
<dbReference type="PATRIC" id="fig|1227484.4.peg.827"/>
<comment type="caution">
    <text evidence="2">The sequence shown here is derived from an EMBL/GenBank/DDBJ whole genome shotgun (WGS) entry which is preliminary data.</text>
</comment>
<evidence type="ECO:0000313" key="3">
    <source>
        <dbReference type="Proteomes" id="UP000011514"/>
    </source>
</evidence>
<dbReference type="STRING" id="1227484.C471_04033"/>
<feature type="region of interest" description="Disordered" evidence="1">
    <location>
        <begin position="33"/>
        <end position="53"/>
    </location>
</feature>
<protein>
    <submittedName>
        <fullName evidence="2">Uncharacterized protein</fullName>
    </submittedName>
</protein>
<dbReference type="eggNOG" id="arCOG04691">
    <property type="taxonomic scope" value="Archaea"/>
</dbReference>
<accession>M0E6C3</accession>
<dbReference type="EMBL" id="AOJE01000011">
    <property type="protein sequence ID" value="ELZ42598.1"/>
    <property type="molecule type" value="Genomic_DNA"/>
</dbReference>
<organism evidence="2 3">
    <name type="scientific">Halorubrum saccharovorum DSM 1137</name>
    <dbReference type="NCBI Taxonomy" id="1227484"/>
    <lineage>
        <taxon>Archaea</taxon>
        <taxon>Methanobacteriati</taxon>
        <taxon>Methanobacteriota</taxon>
        <taxon>Stenosarchaea group</taxon>
        <taxon>Halobacteria</taxon>
        <taxon>Halobacteriales</taxon>
        <taxon>Haloferacaceae</taxon>
        <taxon>Halorubrum</taxon>
    </lineage>
</organism>
<feature type="region of interest" description="Disordered" evidence="1">
    <location>
        <begin position="66"/>
        <end position="86"/>
    </location>
</feature>
<keyword evidence="3" id="KW-1185">Reference proteome</keyword>
<reference evidence="2 3" key="1">
    <citation type="journal article" date="2014" name="PLoS Genet.">
        <title>Phylogenetically driven sequencing of extremely halophilic archaea reveals strategies for static and dynamic osmo-response.</title>
        <authorList>
            <person name="Becker E.A."/>
            <person name="Seitzer P.M."/>
            <person name="Tritt A."/>
            <person name="Larsen D."/>
            <person name="Krusor M."/>
            <person name="Yao A.I."/>
            <person name="Wu D."/>
            <person name="Madern D."/>
            <person name="Eisen J.A."/>
            <person name="Darling A.E."/>
            <person name="Facciotti M.T."/>
        </authorList>
    </citation>
    <scope>NUCLEOTIDE SEQUENCE [LARGE SCALE GENOMIC DNA]</scope>
    <source>
        <strain evidence="2 3">DSM 1137</strain>
    </source>
</reference>
<sequence length="86" mass="9563">MCIRDRVCPHADLGDWGVEGDREWTQYLFREDDDASPDACPLRPARDHPKAPEALLERGAWRRFVDSAAPEDDGDAGAVIRGLGDD</sequence>
<evidence type="ECO:0000256" key="1">
    <source>
        <dbReference type="SAM" id="MobiDB-lite"/>
    </source>
</evidence>
<proteinExistence type="predicted"/>
<dbReference type="AlphaFoldDB" id="M0E6C3"/>
<evidence type="ECO:0000313" key="2">
    <source>
        <dbReference type="EMBL" id="ELZ42598.1"/>
    </source>
</evidence>
<dbReference type="InterPro" id="IPR014988">
    <property type="entry name" value="Uncharacterised_YqcI/YcgG"/>
</dbReference>
<dbReference type="Proteomes" id="UP000011514">
    <property type="component" value="Unassembled WGS sequence"/>
</dbReference>
<feature type="compositionally biased region" description="Basic and acidic residues" evidence="1">
    <location>
        <begin position="44"/>
        <end position="53"/>
    </location>
</feature>
<gene>
    <name evidence="2" type="ORF">C471_04033</name>
</gene>
<name>M0E6C3_9EURY</name>